<dbReference type="Proteomes" id="UP001149411">
    <property type="component" value="Unassembled WGS sequence"/>
</dbReference>
<comment type="caution">
    <text evidence="2">The sequence shown here is derived from an EMBL/GenBank/DDBJ whole genome shotgun (WGS) entry which is preliminary data.</text>
</comment>
<name>A0A9Q4C4N2_9EURY</name>
<keyword evidence="3" id="KW-1185">Reference proteome</keyword>
<dbReference type="Pfam" id="PF09339">
    <property type="entry name" value="HTH_IclR"/>
    <property type="match status" value="1"/>
</dbReference>
<dbReference type="InterPro" id="IPR036388">
    <property type="entry name" value="WH-like_DNA-bd_sf"/>
</dbReference>
<dbReference type="RefSeq" id="WP_266086180.1">
    <property type="nucleotide sequence ID" value="NZ_RKLV01000002.1"/>
</dbReference>
<dbReference type="AlphaFoldDB" id="A0A9Q4C4N2"/>
<sequence>MSNVDELPPSAKLVLKVLEVEGAHDKDKLVECTGLPPSTARYATEILVEKGYVERNHEDGAVVYAIA</sequence>
<dbReference type="SUPFAM" id="SSF46785">
    <property type="entry name" value="Winged helix' DNA-binding domain"/>
    <property type="match status" value="1"/>
</dbReference>
<dbReference type="InterPro" id="IPR005471">
    <property type="entry name" value="Tscrpt_reg_IclR_N"/>
</dbReference>
<evidence type="ECO:0000313" key="2">
    <source>
        <dbReference type="EMBL" id="MCX2818379.1"/>
    </source>
</evidence>
<evidence type="ECO:0000259" key="1">
    <source>
        <dbReference type="Pfam" id="PF09339"/>
    </source>
</evidence>
<organism evidence="2 3">
    <name type="scientific">Halorutilus salinus</name>
    <dbReference type="NCBI Taxonomy" id="2487751"/>
    <lineage>
        <taxon>Archaea</taxon>
        <taxon>Methanobacteriati</taxon>
        <taxon>Methanobacteriota</taxon>
        <taxon>Stenosarchaea group</taxon>
        <taxon>Halobacteria</taxon>
        <taxon>Halorutilales</taxon>
        <taxon>Halorutilaceae</taxon>
        <taxon>Halorutilus</taxon>
    </lineage>
</organism>
<evidence type="ECO:0000313" key="3">
    <source>
        <dbReference type="Proteomes" id="UP001149411"/>
    </source>
</evidence>
<protein>
    <submittedName>
        <fullName evidence="2">Helix-turn-helix domain-containing protein</fullName>
    </submittedName>
</protein>
<accession>A0A9Q4C4N2</accession>
<dbReference type="Gene3D" id="1.10.10.10">
    <property type="entry name" value="Winged helix-like DNA-binding domain superfamily/Winged helix DNA-binding domain"/>
    <property type="match status" value="1"/>
</dbReference>
<dbReference type="EMBL" id="RKLV01000002">
    <property type="protein sequence ID" value="MCX2818379.1"/>
    <property type="molecule type" value="Genomic_DNA"/>
</dbReference>
<feature type="domain" description="HTH iclR-type" evidence="1">
    <location>
        <begin position="29"/>
        <end position="56"/>
    </location>
</feature>
<gene>
    <name evidence="2" type="ORF">EGH25_03305</name>
</gene>
<dbReference type="InterPro" id="IPR036390">
    <property type="entry name" value="WH_DNA-bd_sf"/>
</dbReference>
<proteinExistence type="predicted"/>
<reference evidence="2" key="1">
    <citation type="submission" date="2022-09" db="EMBL/GenBank/DDBJ databases">
        <title>Haloadaptaus new haloarchaeum isolated from saline soil.</title>
        <authorList>
            <person name="Duran-Viseras A."/>
            <person name="Sanchez-Porro C."/>
            <person name="Ventosa A."/>
        </authorList>
    </citation>
    <scope>NUCLEOTIDE SEQUENCE</scope>
    <source>
        <strain evidence="2">F3-133</strain>
    </source>
</reference>